<keyword evidence="3" id="KW-0731">Sigma factor</keyword>
<feature type="domain" description="RNA polymerase sigma-70 region 2" evidence="5">
    <location>
        <begin position="15"/>
        <end position="74"/>
    </location>
</feature>
<evidence type="ECO:0000259" key="6">
    <source>
        <dbReference type="Pfam" id="PF08281"/>
    </source>
</evidence>
<dbReference type="OrthoDB" id="9803470at2"/>
<dbReference type="SUPFAM" id="SSF88946">
    <property type="entry name" value="Sigma2 domain of RNA polymerase sigma factors"/>
    <property type="match status" value="1"/>
</dbReference>
<dbReference type="InterPro" id="IPR036388">
    <property type="entry name" value="WH-like_DNA-bd_sf"/>
</dbReference>
<evidence type="ECO:0000256" key="4">
    <source>
        <dbReference type="ARBA" id="ARBA00023163"/>
    </source>
</evidence>
<dbReference type="GO" id="GO:0003677">
    <property type="term" value="F:DNA binding"/>
    <property type="evidence" value="ECO:0007669"/>
    <property type="project" value="InterPro"/>
</dbReference>
<evidence type="ECO:0000313" key="7">
    <source>
        <dbReference type="EMBL" id="RBQ06842.1"/>
    </source>
</evidence>
<dbReference type="EMBL" id="QNQU01000010">
    <property type="protein sequence ID" value="RBQ06842.1"/>
    <property type="molecule type" value="Genomic_DNA"/>
</dbReference>
<dbReference type="InterPro" id="IPR007627">
    <property type="entry name" value="RNA_pol_sigma70_r2"/>
</dbReference>
<dbReference type="InterPro" id="IPR013249">
    <property type="entry name" value="RNA_pol_sigma70_r4_t2"/>
</dbReference>
<dbReference type="Proteomes" id="UP000252081">
    <property type="component" value="Unassembled WGS sequence"/>
</dbReference>
<dbReference type="InterPro" id="IPR014284">
    <property type="entry name" value="RNA_pol_sigma-70_dom"/>
</dbReference>
<sequence length="173" mass="20065">MVQNPKIDNLTQQIPALQEFALKFTNDLDSAKDLVQDTMLKAIRFYARYEDGTNIRAWLFTIMRNTFINGFKRNVAINAIITQSESLNYSQLMMSSTVNGCDNRLVMKDIRHALSKLPEYLCKPFIRYIEGYKYYEIALESNAPIGTIKTRIFEARRLLKKQLADYSAVSERC</sequence>
<dbReference type="CDD" id="cd06171">
    <property type="entry name" value="Sigma70_r4"/>
    <property type="match status" value="1"/>
</dbReference>
<dbReference type="PANTHER" id="PTHR43133">
    <property type="entry name" value="RNA POLYMERASE ECF-TYPE SIGMA FACTO"/>
    <property type="match status" value="1"/>
</dbReference>
<evidence type="ECO:0000259" key="5">
    <source>
        <dbReference type="Pfam" id="PF04542"/>
    </source>
</evidence>
<evidence type="ECO:0000256" key="3">
    <source>
        <dbReference type="ARBA" id="ARBA00023082"/>
    </source>
</evidence>
<dbReference type="Pfam" id="PF08281">
    <property type="entry name" value="Sigma70_r4_2"/>
    <property type="match status" value="1"/>
</dbReference>
<dbReference type="SUPFAM" id="SSF88659">
    <property type="entry name" value="Sigma3 and sigma4 domains of RNA polymerase sigma factors"/>
    <property type="match status" value="1"/>
</dbReference>
<dbReference type="Pfam" id="PF04542">
    <property type="entry name" value="Sigma70_r2"/>
    <property type="match status" value="1"/>
</dbReference>
<dbReference type="GO" id="GO:0016987">
    <property type="term" value="F:sigma factor activity"/>
    <property type="evidence" value="ECO:0007669"/>
    <property type="project" value="UniProtKB-KW"/>
</dbReference>
<evidence type="ECO:0000256" key="2">
    <source>
        <dbReference type="ARBA" id="ARBA00023015"/>
    </source>
</evidence>
<accession>A0A366L109</accession>
<feature type="domain" description="RNA polymerase sigma factor 70 region 4 type 2" evidence="6">
    <location>
        <begin position="109"/>
        <end position="159"/>
    </location>
</feature>
<evidence type="ECO:0000256" key="1">
    <source>
        <dbReference type="ARBA" id="ARBA00010641"/>
    </source>
</evidence>
<name>A0A366L109_9SPHI</name>
<comment type="similarity">
    <text evidence="1">Belongs to the sigma-70 factor family. ECF subfamily.</text>
</comment>
<dbReference type="InterPro" id="IPR013325">
    <property type="entry name" value="RNA_pol_sigma_r2"/>
</dbReference>
<dbReference type="InterPro" id="IPR013324">
    <property type="entry name" value="RNA_pol_sigma_r3/r4-like"/>
</dbReference>
<comment type="caution">
    <text evidence="7">The sequence shown here is derived from an EMBL/GenBank/DDBJ whole genome shotgun (WGS) entry which is preliminary data.</text>
</comment>
<protein>
    <submittedName>
        <fullName evidence="7">RNA polymerase sigma factor</fullName>
    </submittedName>
</protein>
<evidence type="ECO:0000313" key="8">
    <source>
        <dbReference type="Proteomes" id="UP000252081"/>
    </source>
</evidence>
<gene>
    <name evidence="7" type="ORF">DRW42_13305</name>
</gene>
<dbReference type="NCBIfam" id="TIGR02937">
    <property type="entry name" value="sigma70-ECF"/>
    <property type="match status" value="1"/>
</dbReference>
<dbReference type="Gene3D" id="1.10.10.10">
    <property type="entry name" value="Winged helix-like DNA-binding domain superfamily/Winged helix DNA-binding domain"/>
    <property type="match status" value="1"/>
</dbReference>
<organism evidence="7 8">
    <name type="scientific">Pedobacter miscanthi</name>
    <dbReference type="NCBI Taxonomy" id="2259170"/>
    <lineage>
        <taxon>Bacteria</taxon>
        <taxon>Pseudomonadati</taxon>
        <taxon>Bacteroidota</taxon>
        <taxon>Sphingobacteriia</taxon>
        <taxon>Sphingobacteriales</taxon>
        <taxon>Sphingobacteriaceae</taxon>
        <taxon>Pedobacter</taxon>
    </lineage>
</organism>
<keyword evidence="8" id="KW-1185">Reference proteome</keyword>
<proteinExistence type="inferred from homology"/>
<keyword evidence="2" id="KW-0805">Transcription regulation</keyword>
<dbReference type="AlphaFoldDB" id="A0A366L109"/>
<keyword evidence="4" id="KW-0804">Transcription</keyword>
<reference evidence="7 8" key="1">
    <citation type="submission" date="2018-07" db="EMBL/GenBank/DDBJ databases">
        <title>A draft genome of a endophytic bacteria, a new species of Pedobacter.</title>
        <authorList>
            <person name="Zhang Z.D."/>
            <person name="Chen Z.J."/>
        </authorList>
    </citation>
    <scope>NUCLEOTIDE SEQUENCE [LARGE SCALE GENOMIC DNA]</scope>
    <source>
        <strain evidence="7 8">RS10</strain>
    </source>
</reference>
<dbReference type="InterPro" id="IPR039425">
    <property type="entry name" value="RNA_pol_sigma-70-like"/>
</dbReference>
<dbReference type="PANTHER" id="PTHR43133:SF25">
    <property type="entry name" value="RNA POLYMERASE SIGMA FACTOR RFAY-RELATED"/>
    <property type="match status" value="1"/>
</dbReference>
<dbReference type="Gene3D" id="1.10.1740.10">
    <property type="match status" value="1"/>
</dbReference>
<dbReference type="GO" id="GO:0006352">
    <property type="term" value="P:DNA-templated transcription initiation"/>
    <property type="evidence" value="ECO:0007669"/>
    <property type="project" value="InterPro"/>
</dbReference>